<organism evidence="1 2">
    <name type="scientific">Rhizophagus irregularis</name>
    <dbReference type="NCBI Taxonomy" id="588596"/>
    <lineage>
        <taxon>Eukaryota</taxon>
        <taxon>Fungi</taxon>
        <taxon>Fungi incertae sedis</taxon>
        <taxon>Mucoromycota</taxon>
        <taxon>Glomeromycotina</taxon>
        <taxon>Glomeromycetes</taxon>
        <taxon>Glomerales</taxon>
        <taxon>Glomeraceae</taxon>
        <taxon>Rhizophagus</taxon>
    </lineage>
</organism>
<proteinExistence type="predicted"/>
<name>A0A916EIM3_9GLOM</name>
<evidence type="ECO:0000313" key="2">
    <source>
        <dbReference type="Proteomes" id="UP000684084"/>
    </source>
</evidence>
<evidence type="ECO:0000313" key="1">
    <source>
        <dbReference type="EMBL" id="CAB5390383.1"/>
    </source>
</evidence>
<reference evidence="1" key="1">
    <citation type="submission" date="2020-05" db="EMBL/GenBank/DDBJ databases">
        <authorList>
            <person name="Rincon C."/>
            <person name="Sanders R I."/>
            <person name="Robbins C."/>
            <person name="Chaturvedi A."/>
        </authorList>
    </citation>
    <scope>NUCLEOTIDE SEQUENCE</scope>
    <source>
        <strain evidence="1">CHB12</strain>
    </source>
</reference>
<dbReference type="EMBL" id="CAGKOT010000068">
    <property type="protein sequence ID" value="CAB5390383.1"/>
    <property type="molecule type" value="Genomic_DNA"/>
</dbReference>
<dbReference type="AlphaFoldDB" id="A0A916EIM3"/>
<gene>
    <name evidence="1" type="ORF">CHRIB12_LOCUS21492</name>
</gene>
<sequence length="72" mass="8580">MSSEIIICFRRSDLWTLAKLIIKLFIGIKYKNVTYIYEFYPQNVHWAESLKLFNGLEIIHNIIFIALVWSNS</sequence>
<accession>A0A916EIM3</accession>
<dbReference type="Proteomes" id="UP000684084">
    <property type="component" value="Unassembled WGS sequence"/>
</dbReference>
<protein>
    <submittedName>
        <fullName evidence="1">Uncharacterized protein</fullName>
    </submittedName>
</protein>
<comment type="caution">
    <text evidence="1">The sequence shown here is derived from an EMBL/GenBank/DDBJ whole genome shotgun (WGS) entry which is preliminary data.</text>
</comment>